<evidence type="ECO:0000259" key="9">
    <source>
        <dbReference type="PROSITE" id="PS51779"/>
    </source>
</evidence>
<feature type="domain" description="POTRA" evidence="9">
    <location>
        <begin position="29"/>
        <end position="97"/>
    </location>
</feature>
<evidence type="ECO:0000256" key="7">
    <source>
        <dbReference type="ARBA" id="ARBA00023306"/>
    </source>
</evidence>
<keyword evidence="2" id="KW-1003">Cell membrane</keyword>
<dbReference type="InterPro" id="IPR013685">
    <property type="entry name" value="POTRA_FtsQ_type"/>
</dbReference>
<evidence type="ECO:0000256" key="2">
    <source>
        <dbReference type="ARBA" id="ARBA00022475"/>
    </source>
</evidence>
<protein>
    <submittedName>
        <fullName evidence="10">FtsQ-type superfamily POTRA domain protein</fullName>
    </submittedName>
</protein>
<organism evidence="10 11">
    <name type="scientific">Centipeda periodontii DSM 2778</name>
    <dbReference type="NCBI Taxonomy" id="888060"/>
    <lineage>
        <taxon>Bacteria</taxon>
        <taxon>Bacillati</taxon>
        <taxon>Bacillota</taxon>
        <taxon>Negativicutes</taxon>
        <taxon>Selenomonadales</taxon>
        <taxon>Selenomonadaceae</taxon>
        <taxon>Centipeda</taxon>
    </lineage>
</organism>
<dbReference type="GO" id="GO:0005886">
    <property type="term" value="C:plasma membrane"/>
    <property type="evidence" value="ECO:0007669"/>
    <property type="project" value="TreeGrafter"/>
</dbReference>
<dbReference type="PROSITE" id="PS51779">
    <property type="entry name" value="POTRA"/>
    <property type="match status" value="1"/>
</dbReference>
<gene>
    <name evidence="10" type="ORF">HMPREF9081_0975</name>
</gene>
<name>F5RL88_9FIRM</name>
<dbReference type="Gene3D" id="3.10.20.310">
    <property type="entry name" value="membrane protein fhac"/>
    <property type="match status" value="1"/>
</dbReference>
<dbReference type="Pfam" id="PF08478">
    <property type="entry name" value="POTRA_1"/>
    <property type="match status" value="1"/>
</dbReference>
<evidence type="ECO:0000256" key="8">
    <source>
        <dbReference type="SAM" id="Phobius"/>
    </source>
</evidence>
<dbReference type="InterPro" id="IPR050487">
    <property type="entry name" value="FtsQ_DivIB"/>
</dbReference>
<dbReference type="EMBL" id="AFHQ01000029">
    <property type="protein sequence ID" value="EGK60595.1"/>
    <property type="molecule type" value="Genomic_DNA"/>
</dbReference>
<proteinExistence type="predicted"/>
<evidence type="ECO:0000256" key="3">
    <source>
        <dbReference type="ARBA" id="ARBA00022618"/>
    </source>
</evidence>
<sequence>MSSRRVLKGAFYLLCIAAVIAALIYSPLFTFQQLVVRGNVHLDEAELCEIARIQYGQRLFELKTDVMTTNLLHDLRIESAVVRRQLPNKIEMDIVERIPVATVACDYGYLDFDRQGKVIASYRSLKGADIPIITGVKLRDLYIGDDNNNARVGKVIMFLAKIDPADIGQISEVNITVPTAVVAYTKTALPIRLGDLERIPEKAGLTQDFLQDQKTTRHTVEFVDFSYDAPFIKLADKTTTEGK</sequence>
<comment type="caution">
    <text evidence="10">The sequence shown here is derived from an EMBL/GenBank/DDBJ whole genome shotgun (WGS) entry which is preliminary data.</text>
</comment>
<dbReference type="HOGENOM" id="CLU_047677_4_0_9"/>
<dbReference type="OrthoDB" id="1633656at2"/>
<evidence type="ECO:0000256" key="1">
    <source>
        <dbReference type="ARBA" id="ARBA00004370"/>
    </source>
</evidence>
<reference evidence="10 11" key="1">
    <citation type="submission" date="2011-04" db="EMBL/GenBank/DDBJ databases">
        <authorList>
            <person name="Muzny D."/>
            <person name="Qin X."/>
            <person name="Deng J."/>
            <person name="Jiang H."/>
            <person name="Liu Y."/>
            <person name="Qu J."/>
            <person name="Song X.-Z."/>
            <person name="Zhang L."/>
            <person name="Thornton R."/>
            <person name="Coyle M."/>
            <person name="Francisco L."/>
            <person name="Jackson L."/>
            <person name="Javaid M."/>
            <person name="Korchina V."/>
            <person name="Kovar C."/>
            <person name="Mata R."/>
            <person name="Mathew T."/>
            <person name="Ngo R."/>
            <person name="Nguyen L."/>
            <person name="Nguyen N."/>
            <person name="Okwuonu G."/>
            <person name="Ongeri F."/>
            <person name="Pham C."/>
            <person name="Simmons D."/>
            <person name="Wilczek-Boney K."/>
            <person name="Hale W."/>
            <person name="Jakkamsetti A."/>
            <person name="Pham P."/>
            <person name="Ruth R."/>
            <person name="San Lucas F."/>
            <person name="Warren J."/>
            <person name="Zhang J."/>
            <person name="Zhao Z."/>
            <person name="Zhou C."/>
            <person name="Zhu D."/>
            <person name="Lee S."/>
            <person name="Bess C."/>
            <person name="Blankenburg K."/>
            <person name="Forbes L."/>
            <person name="Fu Q."/>
            <person name="Gubbala S."/>
            <person name="Hirani K."/>
            <person name="Jayaseelan J.C."/>
            <person name="Lara F."/>
            <person name="Munidasa M."/>
            <person name="Palculict T."/>
            <person name="Patil S."/>
            <person name="Pu L.-L."/>
            <person name="Saada N."/>
            <person name="Tang L."/>
            <person name="Weissenberger G."/>
            <person name="Zhu Y."/>
            <person name="Hemphill L."/>
            <person name="Shang Y."/>
            <person name="Youmans B."/>
            <person name="Ayvaz T."/>
            <person name="Ross M."/>
            <person name="Santibanez J."/>
            <person name="Aqrawi P."/>
            <person name="Gross S."/>
            <person name="Joshi V."/>
            <person name="Fowler G."/>
            <person name="Nazareth L."/>
            <person name="Reid J."/>
            <person name="Worley K."/>
            <person name="Petrosino J."/>
            <person name="Highlander S."/>
            <person name="Gibbs R."/>
        </authorList>
    </citation>
    <scope>NUCLEOTIDE SEQUENCE [LARGE SCALE GENOMIC DNA]</scope>
    <source>
        <strain evidence="10 11">DSM 2778</strain>
    </source>
</reference>
<comment type="subcellular location">
    <subcellularLocation>
        <location evidence="1">Membrane</location>
    </subcellularLocation>
</comment>
<evidence type="ECO:0000256" key="4">
    <source>
        <dbReference type="ARBA" id="ARBA00022692"/>
    </source>
</evidence>
<feature type="transmembrane region" description="Helical" evidence="8">
    <location>
        <begin position="12"/>
        <end position="31"/>
    </location>
</feature>
<evidence type="ECO:0000313" key="11">
    <source>
        <dbReference type="Proteomes" id="UP000004067"/>
    </source>
</evidence>
<keyword evidence="4 8" id="KW-0812">Transmembrane</keyword>
<dbReference type="AlphaFoldDB" id="F5RL88"/>
<keyword evidence="7" id="KW-0131">Cell cycle</keyword>
<keyword evidence="11" id="KW-1185">Reference proteome</keyword>
<dbReference type="STRING" id="888060.HMPREF9081_0975"/>
<keyword evidence="3" id="KW-0132">Cell division</keyword>
<keyword evidence="6 8" id="KW-0472">Membrane</keyword>
<dbReference type="PANTHER" id="PTHR37820">
    <property type="entry name" value="CELL DIVISION PROTEIN DIVIB"/>
    <property type="match status" value="1"/>
</dbReference>
<accession>F5RL88</accession>
<dbReference type="Proteomes" id="UP000004067">
    <property type="component" value="Unassembled WGS sequence"/>
</dbReference>
<dbReference type="RefSeq" id="WP_006305884.1">
    <property type="nucleotide sequence ID" value="NZ_GL892076.1"/>
</dbReference>
<evidence type="ECO:0000313" key="10">
    <source>
        <dbReference type="EMBL" id="EGK60595.1"/>
    </source>
</evidence>
<evidence type="ECO:0000256" key="5">
    <source>
        <dbReference type="ARBA" id="ARBA00022989"/>
    </source>
</evidence>
<keyword evidence="5 8" id="KW-1133">Transmembrane helix</keyword>
<dbReference type="InterPro" id="IPR034746">
    <property type="entry name" value="POTRA"/>
</dbReference>
<evidence type="ECO:0000256" key="6">
    <source>
        <dbReference type="ARBA" id="ARBA00023136"/>
    </source>
</evidence>
<dbReference type="PANTHER" id="PTHR37820:SF1">
    <property type="entry name" value="CELL DIVISION PROTEIN FTSQ"/>
    <property type="match status" value="1"/>
</dbReference>
<dbReference type="GO" id="GO:0051301">
    <property type="term" value="P:cell division"/>
    <property type="evidence" value="ECO:0007669"/>
    <property type="project" value="UniProtKB-KW"/>
</dbReference>
<dbReference type="eggNOG" id="COG1589">
    <property type="taxonomic scope" value="Bacteria"/>
</dbReference>